<evidence type="ECO:0000256" key="4">
    <source>
        <dbReference type="PROSITE-ProRule" id="PRU00267"/>
    </source>
</evidence>
<dbReference type="InterPro" id="IPR036910">
    <property type="entry name" value="HMG_box_dom_sf"/>
</dbReference>
<dbReference type="EMBL" id="CAJNOC010002141">
    <property type="protein sequence ID" value="CAF0915035.1"/>
    <property type="molecule type" value="Genomic_DNA"/>
</dbReference>
<dbReference type="PANTHER" id="PTHR10270">
    <property type="entry name" value="SOX TRANSCRIPTION FACTOR"/>
    <property type="match status" value="1"/>
</dbReference>
<evidence type="ECO:0000313" key="8">
    <source>
        <dbReference type="Proteomes" id="UP000663879"/>
    </source>
</evidence>
<keyword evidence="8" id="KW-1185">Reference proteome</keyword>
<evidence type="ECO:0000313" key="7">
    <source>
        <dbReference type="EMBL" id="CAF0915035.1"/>
    </source>
</evidence>
<comment type="caution">
    <text evidence="7">The sequence shown here is derived from an EMBL/GenBank/DDBJ whole genome shotgun (WGS) entry which is preliminary data.</text>
</comment>
<dbReference type="SUPFAM" id="SSF47095">
    <property type="entry name" value="HMG-box"/>
    <property type="match status" value="1"/>
</dbReference>
<organism evidence="7 8">
    <name type="scientific">Brachionus calyciflorus</name>
    <dbReference type="NCBI Taxonomy" id="104777"/>
    <lineage>
        <taxon>Eukaryota</taxon>
        <taxon>Metazoa</taxon>
        <taxon>Spiralia</taxon>
        <taxon>Gnathifera</taxon>
        <taxon>Rotifera</taxon>
        <taxon>Eurotatoria</taxon>
        <taxon>Monogononta</taxon>
        <taxon>Pseudotrocha</taxon>
        <taxon>Ploima</taxon>
        <taxon>Brachionidae</taxon>
        <taxon>Brachionus</taxon>
    </lineage>
</organism>
<dbReference type="FunFam" id="1.10.30.10:FF:000002">
    <property type="entry name" value="transcription factor Sox-2"/>
    <property type="match status" value="1"/>
</dbReference>
<dbReference type="GO" id="GO:0030182">
    <property type="term" value="P:neuron differentiation"/>
    <property type="evidence" value="ECO:0007669"/>
    <property type="project" value="TreeGrafter"/>
</dbReference>
<feature type="compositionally biased region" description="Basic residues" evidence="5">
    <location>
        <begin position="286"/>
        <end position="295"/>
    </location>
</feature>
<reference evidence="7" key="1">
    <citation type="submission" date="2021-02" db="EMBL/GenBank/DDBJ databases">
        <authorList>
            <person name="Nowell W R."/>
        </authorList>
    </citation>
    <scope>NUCLEOTIDE SEQUENCE</scope>
    <source>
        <strain evidence="7">Ploen Becks lab</strain>
    </source>
</reference>
<dbReference type="PROSITE" id="PS50118">
    <property type="entry name" value="HMG_BOX_2"/>
    <property type="match status" value="1"/>
</dbReference>
<accession>A0A814APK9</accession>
<dbReference type="GO" id="GO:0005634">
    <property type="term" value="C:nucleus"/>
    <property type="evidence" value="ECO:0007669"/>
    <property type="project" value="UniProtKB-SubCell"/>
</dbReference>
<dbReference type="InterPro" id="IPR009071">
    <property type="entry name" value="HMG_box_dom"/>
</dbReference>
<evidence type="ECO:0000256" key="2">
    <source>
        <dbReference type="ARBA" id="ARBA00023125"/>
    </source>
</evidence>
<dbReference type="OrthoDB" id="6247875at2759"/>
<name>A0A814APK9_9BILA</name>
<dbReference type="Gene3D" id="1.10.30.10">
    <property type="entry name" value="High mobility group box domain"/>
    <property type="match status" value="1"/>
</dbReference>
<dbReference type="GO" id="GO:0007420">
    <property type="term" value="P:brain development"/>
    <property type="evidence" value="ECO:0007669"/>
    <property type="project" value="TreeGrafter"/>
</dbReference>
<sequence length="507" mass="58349">MLNTCTFLHGGGQNHFNDLIDIDFLINEPDLVETKLEPLERIAKGLKRARRESSTNSHNSLNSIKKEIEDLNVENEELEDHDDLTSSFTDLTDLADLDDLNEIKLPLITETKKAKTTSHIKRPMNAFMVWSQIERRRISEATPDIHNAEISKNLGAKWKLMSKQEREPFVQEANRLRQLHLKEYPDYKYRPKKKQKKNFSTESKLELNEIYDNNSVPMTPPDSVSSSCSYSTKFKINDEAIKSLLLNEQPLYPKKYFIKLLRDKTVRPKPTSLVLTPADSPIESTKKKKNSKNKSRSIPVNVTALKLVPIQGEKKLLKIRHNRLMEERRQKKENLFLIPLVLTANPSKNISFSIISQSSQQSQSVLNSINNTVLGNLLKQLNKVKTETEISVKNELNYDELDLGDDWKLTDKFDEKFNFNLKVEPTNKFEFVNQMISVNQAPMVNTNEQPSYHIENSTIEILDNILNSNQFNSHVSNSTNESNFEFLDTASMFNSNLNLVDFIGSVF</sequence>
<keyword evidence="2 4" id="KW-0238">DNA-binding</keyword>
<gene>
    <name evidence="7" type="ORF">OXX778_LOCUS12104</name>
</gene>
<dbReference type="AlphaFoldDB" id="A0A814APK9"/>
<dbReference type="Proteomes" id="UP000663879">
    <property type="component" value="Unassembled WGS sequence"/>
</dbReference>
<dbReference type="PANTHER" id="PTHR10270:SF323">
    <property type="entry name" value="TRANSCRIPTION FACTOR SOX-14-RELATED"/>
    <property type="match status" value="1"/>
</dbReference>
<protein>
    <recommendedName>
        <fullName evidence="6">HMG box domain-containing protein</fullName>
    </recommendedName>
</protein>
<evidence type="ECO:0000256" key="5">
    <source>
        <dbReference type="SAM" id="MobiDB-lite"/>
    </source>
</evidence>
<evidence type="ECO:0000256" key="1">
    <source>
        <dbReference type="ARBA" id="ARBA00004123"/>
    </source>
</evidence>
<dbReference type="Pfam" id="PF00505">
    <property type="entry name" value="HMG_box"/>
    <property type="match status" value="1"/>
</dbReference>
<comment type="subcellular location">
    <subcellularLocation>
        <location evidence="1">Nucleus</location>
    </subcellularLocation>
</comment>
<feature type="DNA-binding region" description="HMG box" evidence="4">
    <location>
        <begin position="120"/>
        <end position="188"/>
    </location>
</feature>
<feature type="region of interest" description="Disordered" evidence="5">
    <location>
        <begin position="277"/>
        <end position="296"/>
    </location>
</feature>
<dbReference type="SMART" id="SM00398">
    <property type="entry name" value="HMG"/>
    <property type="match status" value="1"/>
</dbReference>
<feature type="domain" description="HMG box" evidence="6">
    <location>
        <begin position="120"/>
        <end position="188"/>
    </location>
</feature>
<dbReference type="GO" id="GO:0001228">
    <property type="term" value="F:DNA-binding transcription activator activity, RNA polymerase II-specific"/>
    <property type="evidence" value="ECO:0007669"/>
    <property type="project" value="TreeGrafter"/>
</dbReference>
<dbReference type="GO" id="GO:0000978">
    <property type="term" value="F:RNA polymerase II cis-regulatory region sequence-specific DNA binding"/>
    <property type="evidence" value="ECO:0007669"/>
    <property type="project" value="TreeGrafter"/>
</dbReference>
<evidence type="ECO:0000256" key="3">
    <source>
        <dbReference type="ARBA" id="ARBA00023242"/>
    </source>
</evidence>
<dbReference type="InterPro" id="IPR050140">
    <property type="entry name" value="SRY-related_HMG-box_TF-like"/>
</dbReference>
<keyword evidence="3 4" id="KW-0539">Nucleus</keyword>
<dbReference type="GO" id="GO:0000122">
    <property type="term" value="P:negative regulation of transcription by RNA polymerase II"/>
    <property type="evidence" value="ECO:0007669"/>
    <property type="project" value="TreeGrafter"/>
</dbReference>
<evidence type="ECO:0000259" key="6">
    <source>
        <dbReference type="PROSITE" id="PS50118"/>
    </source>
</evidence>
<proteinExistence type="predicted"/>
<dbReference type="CDD" id="cd22029">
    <property type="entry name" value="HMG-box_SoxC"/>
    <property type="match status" value="1"/>
</dbReference>